<dbReference type="Proteomes" id="UP001365542">
    <property type="component" value="Unassembled WGS sequence"/>
</dbReference>
<sequence>MKSWSDDWGLKDGINAALFKSAKFQTFSKEALKSILGIYYLLSLLGDFELAFPVSNSATEEVAANAWVCARLYDFENIHSQERETWVRQLHELGSKTNTEERLRWALNNDKAQSTLDSLQRMIDDLYALFSPPKDTQLLSIVLNTILHSNNISALNSLSTGPTANPNSLLIGLAQLKVATLLLKSGTIIAQKNQLYYSPRHFKSPEPIGRACRSIGRFKGQVVLVEWKVVRDGVDASAADTAIRNQQRISDLATLLMTKPKPQELRVLPFLGVIKTNDRRDTNYGFVYEAPAVTYATLLDIMDPAKHDFTLGDRYSSALLLCKAMLLLHLAGWLHKGIRGNNVLFYAGNDARCDYTAPYLAGFDYSRKSEADAHTEDVNDDLEDNLYRHPDVQGVPQEMSPDGGQNYGAKDKWRPRFSQLHDIYSLGVVLLEIGFKQSAKSIYDNAMRDSKYGPHSATSFKNWILEHQVPQLTSLVGRGYREAVEYCITVDLELSFDEPLEEAFYINVVQKIESLQAQFI</sequence>
<dbReference type="InterPro" id="IPR011009">
    <property type="entry name" value="Kinase-like_dom_sf"/>
</dbReference>
<feature type="domain" description="Protein kinase" evidence="1">
    <location>
        <begin position="202"/>
        <end position="520"/>
    </location>
</feature>
<accession>A0AAV9WVC4</accession>
<dbReference type="InterPro" id="IPR000719">
    <property type="entry name" value="Prot_kinase_dom"/>
</dbReference>
<gene>
    <name evidence="2" type="ORF">TWF694_004413</name>
</gene>
<protein>
    <recommendedName>
        <fullName evidence="1">Protein kinase domain-containing protein</fullName>
    </recommendedName>
</protein>
<dbReference type="PANTHER" id="PTHR37542">
    <property type="entry name" value="HELO DOMAIN-CONTAINING PROTEIN-RELATED"/>
    <property type="match status" value="1"/>
</dbReference>
<keyword evidence="3" id="KW-1185">Reference proteome</keyword>
<dbReference type="GO" id="GO:0004672">
    <property type="term" value="F:protein kinase activity"/>
    <property type="evidence" value="ECO:0007669"/>
    <property type="project" value="InterPro"/>
</dbReference>
<dbReference type="SMART" id="SM00220">
    <property type="entry name" value="S_TKc"/>
    <property type="match status" value="1"/>
</dbReference>
<dbReference type="PANTHER" id="PTHR37542:SF3">
    <property type="entry name" value="PRION-INHIBITION AND PROPAGATION HELO DOMAIN-CONTAINING PROTEIN"/>
    <property type="match status" value="1"/>
</dbReference>
<dbReference type="GO" id="GO:0005524">
    <property type="term" value="F:ATP binding"/>
    <property type="evidence" value="ECO:0007669"/>
    <property type="project" value="InterPro"/>
</dbReference>
<dbReference type="EMBL" id="JAVHJO010000015">
    <property type="protein sequence ID" value="KAK6527424.1"/>
    <property type="molecule type" value="Genomic_DNA"/>
</dbReference>
<dbReference type="Gene3D" id="1.10.510.10">
    <property type="entry name" value="Transferase(Phosphotransferase) domain 1"/>
    <property type="match status" value="1"/>
</dbReference>
<reference evidence="2 3" key="1">
    <citation type="submission" date="2019-10" db="EMBL/GenBank/DDBJ databases">
        <authorList>
            <person name="Palmer J.M."/>
        </authorList>
    </citation>
    <scope>NUCLEOTIDE SEQUENCE [LARGE SCALE GENOMIC DNA]</scope>
    <source>
        <strain evidence="2 3">TWF694</strain>
    </source>
</reference>
<dbReference type="AlphaFoldDB" id="A0AAV9WVC4"/>
<dbReference type="Gene3D" id="1.20.120.1020">
    <property type="entry name" value="Prion-inhibition and propagation, HeLo domain"/>
    <property type="match status" value="1"/>
</dbReference>
<dbReference type="SUPFAM" id="SSF56112">
    <property type="entry name" value="Protein kinase-like (PK-like)"/>
    <property type="match status" value="1"/>
</dbReference>
<comment type="caution">
    <text evidence="2">The sequence shown here is derived from an EMBL/GenBank/DDBJ whole genome shotgun (WGS) entry which is preliminary data.</text>
</comment>
<evidence type="ECO:0000313" key="3">
    <source>
        <dbReference type="Proteomes" id="UP001365542"/>
    </source>
</evidence>
<dbReference type="PROSITE" id="PS50011">
    <property type="entry name" value="PROTEIN_KINASE_DOM"/>
    <property type="match status" value="1"/>
</dbReference>
<dbReference type="InterPro" id="IPR038305">
    <property type="entry name" value="HeLo_sf"/>
</dbReference>
<evidence type="ECO:0000313" key="2">
    <source>
        <dbReference type="EMBL" id="KAK6527424.1"/>
    </source>
</evidence>
<evidence type="ECO:0000259" key="1">
    <source>
        <dbReference type="PROSITE" id="PS50011"/>
    </source>
</evidence>
<name>A0AAV9WVC4_9PEZI</name>
<proteinExistence type="predicted"/>
<organism evidence="2 3">
    <name type="scientific">Orbilia ellipsospora</name>
    <dbReference type="NCBI Taxonomy" id="2528407"/>
    <lineage>
        <taxon>Eukaryota</taxon>
        <taxon>Fungi</taxon>
        <taxon>Dikarya</taxon>
        <taxon>Ascomycota</taxon>
        <taxon>Pezizomycotina</taxon>
        <taxon>Orbiliomycetes</taxon>
        <taxon>Orbiliales</taxon>
        <taxon>Orbiliaceae</taxon>
        <taxon>Orbilia</taxon>
    </lineage>
</organism>